<dbReference type="RefSeq" id="XP_040708916.1">
    <property type="nucleotide sequence ID" value="XM_040851468.1"/>
</dbReference>
<dbReference type="STRING" id="1036612.A0A1L9U083"/>
<accession>A0A1L9U083</accession>
<dbReference type="GeneID" id="63767541"/>
<organism evidence="2 3">
    <name type="scientific">Aspergillus sydowii CBS 593.65</name>
    <dbReference type="NCBI Taxonomy" id="1036612"/>
    <lineage>
        <taxon>Eukaryota</taxon>
        <taxon>Fungi</taxon>
        <taxon>Dikarya</taxon>
        <taxon>Ascomycota</taxon>
        <taxon>Pezizomycotina</taxon>
        <taxon>Eurotiomycetes</taxon>
        <taxon>Eurotiomycetidae</taxon>
        <taxon>Eurotiales</taxon>
        <taxon>Aspergillaceae</taxon>
        <taxon>Aspergillus</taxon>
        <taxon>Aspergillus subgen. Nidulantes</taxon>
    </lineage>
</organism>
<evidence type="ECO:0000313" key="3">
    <source>
        <dbReference type="Proteomes" id="UP000184356"/>
    </source>
</evidence>
<dbReference type="OrthoDB" id="1731983at2759"/>
<dbReference type="SUPFAM" id="SSF51735">
    <property type="entry name" value="NAD(P)-binding Rossmann-fold domains"/>
    <property type="match status" value="1"/>
</dbReference>
<keyword evidence="3" id="KW-1185">Reference proteome</keyword>
<sequence length="445" mass="49738">MATTQVVQSHGPFQGLPTYPDNEGLSNLTAIVTGANGMSGYHMVRVLAAAPERWSRIYCLSRRPPPSNFFGDLGEGARRVTHIPVDFLADTAEIADKLKSVIEKVDYVCFFSYMQPPQEGNILGMWSDADELAKINGTLLKNFISGLQQSGLKPKRFLLQTGAKHYGFHIGPATNPSFESDPRIDLEANFYYPQEDALLEYCNTTGVTWNVVRPSYIIGAVRDSALNHMVGLSIYASVQAHLNQPLAFPGDYVAWDREYCQSTALLNGYFEEWALLTDAAANEAFNIQDGLPFTWGRFWTYLAEWYGTTWTAPETDESKYRVSTSRYVQTPRGYGPVGMTRSTFSLQEWSERHEVQDAWKELAAKHGLSLDPFTLKNRAQIFGMTDSAVIGGWALSLSMRKARRLGFLGTADSYESAFNTMRDLARLKVVVPLVMEEFSGDSTIL</sequence>
<evidence type="ECO:0000313" key="2">
    <source>
        <dbReference type="EMBL" id="OJJ65110.1"/>
    </source>
</evidence>
<gene>
    <name evidence="2" type="ORF">ASPSYDRAFT_85088</name>
</gene>
<dbReference type="CDD" id="cd08948">
    <property type="entry name" value="5beta-POR_like_SDR_a"/>
    <property type="match status" value="1"/>
</dbReference>
<dbReference type="Gene3D" id="3.40.50.720">
    <property type="entry name" value="NAD(P)-binding Rossmann-like Domain"/>
    <property type="match status" value="1"/>
</dbReference>
<dbReference type="InterPro" id="IPR036291">
    <property type="entry name" value="NAD(P)-bd_dom_sf"/>
</dbReference>
<dbReference type="PANTHER" id="PTHR32487:SF29">
    <property type="entry name" value="NAD-DEPENDENT EPIMERASE_DEHYDRATASE DOMAIN-CONTAINING PROTEIN"/>
    <property type="match status" value="1"/>
</dbReference>
<protein>
    <recommendedName>
        <fullName evidence="1">PRISE-like Rossmann-fold domain-containing protein</fullName>
    </recommendedName>
</protein>
<name>A0A1L9U083_9EURO</name>
<dbReference type="AlphaFoldDB" id="A0A1L9U083"/>
<dbReference type="VEuPathDB" id="FungiDB:ASPSYDRAFT_85088"/>
<dbReference type="Proteomes" id="UP000184356">
    <property type="component" value="Unassembled WGS sequence"/>
</dbReference>
<evidence type="ECO:0000259" key="1">
    <source>
        <dbReference type="Pfam" id="PF22917"/>
    </source>
</evidence>
<feature type="domain" description="PRISE-like Rossmann-fold" evidence="1">
    <location>
        <begin position="30"/>
        <end position="318"/>
    </location>
</feature>
<dbReference type="EMBL" id="KV878582">
    <property type="protein sequence ID" value="OJJ65110.1"/>
    <property type="molecule type" value="Genomic_DNA"/>
</dbReference>
<dbReference type="Pfam" id="PF22917">
    <property type="entry name" value="PRISE"/>
    <property type="match status" value="1"/>
</dbReference>
<reference evidence="3" key="1">
    <citation type="journal article" date="2017" name="Genome Biol.">
        <title>Comparative genomics reveals high biological diversity and specific adaptations in the industrially and medically important fungal genus Aspergillus.</title>
        <authorList>
            <person name="de Vries R.P."/>
            <person name="Riley R."/>
            <person name="Wiebenga A."/>
            <person name="Aguilar-Osorio G."/>
            <person name="Amillis S."/>
            <person name="Uchima C.A."/>
            <person name="Anderluh G."/>
            <person name="Asadollahi M."/>
            <person name="Askin M."/>
            <person name="Barry K."/>
            <person name="Battaglia E."/>
            <person name="Bayram O."/>
            <person name="Benocci T."/>
            <person name="Braus-Stromeyer S.A."/>
            <person name="Caldana C."/>
            <person name="Canovas D."/>
            <person name="Cerqueira G.C."/>
            <person name="Chen F."/>
            <person name="Chen W."/>
            <person name="Choi C."/>
            <person name="Clum A."/>
            <person name="Dos Santos R.A."/>
            <person name="Damasio A.R."/>
            <person name="Diallinas G."/>
            <person name="Emri T."/>
            <person name="Fekete E."/>
            <person name="Flipphi M."/>
            <person name="Freyberg S."/>
            <person name="Gallo A."/>
            <person name="Gournas C."/>
            <person name="Habgood R."/>
            <person name="Hainaut M."/>
            <person name="Harispe M.L."/>
            <person name="Henrissat B."/>
            <person name="Hilden K.S."/>
            <person name="Hope R."/>
            <person name="Hossain A."/>
            <person name="Karabika E."/>
            <person name="Karaffa L."/>
            <person name="Karanyi Z."/>
            <person name="Krasevec N."/>
            <person name="Kuo A."/>
            <person name="Kusch H."/>
            <person name="LaButti K."/>
            <person name="Lagendijk E.L."/>
            <person name="Lapidus A."/>
            <person name="Levasseur A."/>
            <person name="Lindquist E."/>
            <person name="Lipzen A."/>
            <person name="Logrieco A.F."/>
            <person name="MacCabe A."/>
            <person name="Maekelae M.R."/>
            <person name="Malavazi I."/>
            <person name="Melin P."/>
            <person name="Meyer V."/>
            <person name="Mielnichuk N."/>
            <person name="Miskei M."/>
            <person name="Molnar A.P."/>
            <person name="Mule G."/>
            <person name="Ngan C.Y."/>
            <person name="Orejas M."/>
            <person name="Orosz E."/>
            <person name="Ouedraogo J.P."/>
            <person name="Overkamp K.M."/>
            <person name="Park H.-S."/>
            <person name="Perrone G."/>
            <person name="Piumi F."/>
            <person name="Punt P.J."/>
            <person name="Ram A.F."/>
            <person name="Ramon A."/>
            <person name="Rauscher S."/>
            <person name="Record E."/>
            <person name="Riano-Pachon D.M."/>
            <person name="Robert V."/>
            <person name="Roehrig J."/>
            <person name="Ruller R."/>
            <person name="Salamov A."/>
            <person name="Salih N.S."/>
            <person name="Samson R.A."/>
            <person name="Sandor E."/>
            <person name="Sanguinetti M."/>
            <person name="Schuetze T."/>
            <person name="Sepcic K."/>
            <person name="Shelest E."/>
            <person name="Sherlock G."/>
            <person name="Sophianopoulou V."/>
            <person name="Squina F.M."/>
            <person name="Sun H."/>
            <person name="Susca A."/>
            <person name="Todd R.B."/>
            <person name="Tsang A."/>
            <person name="Unkles S.E."/>
            <person name="van de Wiele N."/>
            <person name="van Rossen-Uffink D."/>
            <person name="Oliveira J.V."/>
            <person name="Vesth T.C."/>
            <person name="Visser J."/>
            <person name="Yu J.-H."/>
            <person name="Zhou M."/>
            <person name="Andersen M.R."/>
            <person name="Archer D.B."/>
            <person name="Baker S.E."/>
            <person name="Benoit I."/>
            <person name="Brakhage A.A."/>
            <person name="Braus G.H."/>
            <person name="Fischer R."/>
            <person name="Frisvad J.C."/>
            <person name="Goldman G.H."/>
            <person name="Houbraken J."/>
            <person name="Oakley B."/>
            <person name="Pocsi I."/>
            <person name="Scazzocchio C."/>
            <person name="Seiboth B."/>
            <person name="vanKuyk P.A."/>
            <person name="Wortman J."/>
            <person name="Dyer P.S."/>
            <person name="Grigoriev I.V."/>
        </authorList>
    </citation>
    <scope>NUCLEOTIDE SEQUENCE [LARGE SCALE GENOMIC DNA]</scope>
    <source>
        <strain evidence="3">CBS 593.65</strain>
    </source>
</reference>
<dbReference type="PANTHER" id="PTHR32487">
    <property type="entry name" value="3-OXO-DELTA(4,5)-STEROID 5-BETA-REDUCTASE"/>
    <property type="match status" value="1"/>
</dbReference>
<proteinExistence type="predicted"/>
<dbReference type="InterPro" id="IPR055222">
    <property type="entry name" value="PRISE-like_Rossmann-fold"/>
</dbReference>